<feature type="transmembrane region" description="Helical" evidence="8">
    <location>
        <begin position="280"/>
        <end position="304"/>
    </location>
</feature>
<feature type="transmembrane region" description="Helical" evidence="8">
    <location>
        <begin position="231"/>
        <end position="259"/>
    </location>
</feature>
<evidence type="ECO:0000256" key="8">
    <source>
        <dbReference type="SAM" id="Phobius"/>
    </source>
</evidence>
<feature type="domain" description="ABC3 transporter permease C-terminal" evidence="10">
    <location>
        <begin position="648"/>
        <end position="762"/>
    </location>
</feature>
<feature type="domain" description="ABC3 transporter permease C-terminal" evidence="10">
    <location>
        <begin position="238"/>
        <end position="352"/>
    </location>
</feature>
<keyword evidence="12" id="KW-1185">Reference proteome</keyword>
<gene>
    <name evidence="11" type="ORF">C7C46_12790</name>
</gene>
<feature type="transmembrane region" description="Helical" evidence="8">
    <location>
        <begin position="743"/>
        <end position="766"/>
    </location>
</feature>
<evidence type="ECO:0000256" key="5">
    <source>
        <dbReference type="ARBA" id="ARBA00023136"/>
    </source>
</evidence>
<feature type="chain" id="PRO_5038596327" evidence="9">
    <location>
        <begin position="21"/>
        <end position="777"/>
    </location>
</feature>
<name>A0A2V4P780_9ACTN</name>
<evidence type="ECO:0000313" key="11">
    <source>
        <dbReference type="EMBL" id="PYC80598.1"/>
    </source>
</evidence>
<accession>A0A2V4P780</accession>
<feature type="transmembrane region" description="Helical" evidence="8">
    <location>
        <begin position="324"/>
        <end position="349"/>
    </location>
</feature>
<evidence type="ECO:0000256" key="4">
    <source>
        <dbReference type="ARBA" id="ARBA00022989"/>
    </source>
</evidence>
<comment type="subcellular location">
    <subcellularLocation>
        <location evidence="1">Cell membrane</location>
        <topology evidence="1">Multi-pass membrane protein</topology>
    </subcellularLocation>
</comment>
<evidence type="ECO:0000256" key="7">
    <source>
        <dbReference type="SAM" id="MobiDB-lite"/>
    </source>
</evidence>
<evidence type="ECO:0000313" key="12">
    <source>
        <dbReference type="Proteomes" id="UP000248039"/>
    </source>
</evidence>
<protein>
    <submittedName>
        <fullName evidence="11">ABC transporter permease</fullName>
    </submittedName>
</protein>
<keyword evidence="9" id="KW-0732">Signal</keyword>
<sequence length="777" mass="76856">MQTLVIALASMMAVTASVLGGSLLVASNAPFDHAFARGHGAHLTVQYDAAKATADQLAATTRVTGVTAAAGPFRTATVDPAPGAGLDLPAGMKLSPMRLVGRAEAGGPVDQVSLLAGHWAAGPGQLVASADYSGAQLTVGQQLRVGATELTVVGVARSVSATADGWVTPDQAVTLGGVPGWQLLYRFAQAGAGADLAADRAAVTAAAPAGAAVGSRGWLDVKAGNTKSTGLFLPFLTAFGLLGLGMSVLIVGNVVAGAVGSGTRRIGILKAIGLTPAQVVGAYLVQALVPAAAGTLVGAVLGNVGAGAVLSGAEQVYGTSSLSVAPWVDAAVVAGTLLLVAGTAFAAALRAGRLRTVEALAVGRTPKAGRGRAATRIAVRLPLPRPVTLGLARPFARPARSLAMVSAVLLGTVAVTFAFGLGSSLQRIQQAKQSTADVTVIGALPPGAAGPPGSGPGNSSGNVAGNATRSGDTAAMLAAIQAQPGTSAVFGTAHTEVGAVGTTGSVAVTAFLGDASWGGFQLVAGRWFHGAGEAVAPTGFLTATGTRIGDTVTVTDHGQQLRVRISGEAFSTQNDGLALLTDAATLAAAEPDLEADLFYVALKHGTDPDAYTDALNTALAPTGARAETGGGGGASQLLIVLDSLTALLTLMLIAVAGLGVLNAVVLDTRDRVRDLGVAKALGMTPRQTVATVLASVALIGLAGGVAGVPVGVWLQHLVVPAMAHSAGLRLPPAILSVYGPVDLLPLLLGGPLLALLGALLPATWAARTRTAVALRTE</sequence>
<dbReference type="Pfam" id="PF02687">
    <property type="entry name" value="FtsX"/>
    <property type="match status" value="2"/>
</dbReference>
<keyword evidence="4 8" id="KW-1133">Transmembrane helix</keyword>
<evidence type="ECO:0000256" key="2">
    <source>
        <dbReference type="ARBA" id="ARBA00022475"/>
    </source>
</evidence>
<dbReference type="InterPro" id="IPR050250">
    <property type="entry name" value="Macrolide_Exporter_MacB"/>
</dbReference>
<dbReference type="PANTHER" id="PTHR30572">
    <property type="entry name" value="MEMBRANE COMPONENT OF TRANSPORTER-RELATED"/>
    <property type="match status" value="1"/>
</dbReference>
<feature type="transmembrane region" description="Helical" evidence="8">
    <location>
        <begin position="689"/>
        <end position="714"/>
    </location>
</feature>
<keyword evidence="2" id="KW-1003">Cell membrane</keyword>
<feature type="transmembrane region" description="Helical" evidence="8">
    <location>
        <begin position="402"/>
        <end position="422"/>
    </location>
</feature>
<dbReference type="GO" id="GO:0005886">
    <property type="term" value="C:plasma membrane"/>
    <property type="evidence" value="ECO:0007669"/>
    <property type="project" value="UniProtKB-SubCell"/>
</dbReference>
<evidence type="ECO:0000256" key="9">
    <source>
        <dbReference type="SAM" id="SignalP"/>
    </source>
</evidence>
<reference evidence="11 12" key="1">
    <citation type="submission" date="2018-03" db="EMBL/GenBank/DDBJ databases">
        <title>Bioinformatic expansion and discovery of thiopeptide antibiotics.</title>
        <authorList>
            <person name="Schwalen C.J."/>
            <person name="Hudson G.A."/>
            <person name="Mitchell D.A."/>
        </authorList>
    </citation>
    <scope>NUCLEOTIDE SEQUENCE [LARGE SCALE GENOMIC DNA]</scope>
    <source>
        <strain evidence="11 12">ATCC 21389</strain>
    </source>
</reference>
<evidence type="ECO:0000259" key="10">
    <source>
        <dbReference type="Pfam" id="PF02687"/>
    </source>
</evidence>
<dbReference type="EMBL" id="PYBW01000039">
    <property type="protein sequence ID" value="PYC80598.1"/>
    <property type="molecule type" value="Genomic_DNA"/>
</dbReference>
<keyword evidence="5 8" id="KW-0472">Membrane</keyword>
<comment type="similarity">
    <text evidence="6">Belongs to the ABC-4 integral membrane protein family.</text>
</comment>
<dbReference type="PANTHER" id="PTHR30572:SF4">
    <property type="entry name" value="ABC TRANSPORTER PERMEASE YTRF"/>
    <property type="match status" value="1"/>
</dbReference>
<feature type="region of interest" description="Disordered" evidence="7">
    <location>
        <begin position="444"/>
        <end position="468"/>
    </location>
</feature>
<organism evidence="11 12">
    <name type="scientific">Streptomyces tateyamensis</name>
    <dbReference type="NCBI Taxonomy" id="565073"/>
    <lineage>
        <taxon>Bacteria</taxon>
        <taxon>Bacillati</taxon>
        <taxon>Actinomycetota</taxon>
        <taxon>Actinomycetes</taxon>
        <taxon>Kitasatosporales</taxon>
        <taxon>Streptomycetaceae</taxon>
        <taxon>Streptomyces</taxon>
    </lineage>
</organism>
<dbReference type="OrthoDB" id="3207485at2"/>
<feature type="signal peptide" evidence="9">
    <location>
        <begin position="1"/>
        <end position="20"/>
    </location>
</feature>
<proteinExistence type="inferred from homology"/>
<comment type="caution">
    <text evidence="11">The sequence shown here is derived from an EMBL/GenBank/DDBJ whole genome shotgun (WGS) entry which is preliminary data.</text>
</comment>
<keyword evidence="3 8" id="KW-0812">Transmembrane</keyword>
<feature type="transmembrane region" description="Helical" evidence="8">
    <location>
        <begin position="644"/>
        <end position="668"/>
    </location>
</feature>
<dbReference type="GO" id="GO:0022857">
    <property type="term" value="F:transmembrane transporter activity"/>
    <property type="evidence" value="ECO:0007669"/>
    <property type="project" value="TreeGrafter"/>
</dbReference>
<evidence type="ECO:0000256" key="3">
    <source>
        <dbReference type="ARBA" id="ARBA00022692"/>
    </source>
</evidence>
<dbReference type="InterPro" id="IPR003838">
    <property type="entry name" value="ABC3_permease_C"/>
</dbReference>
<evidence type="ECO:0000256" key="1">
    <source>
        <dbReference type="ARBA" id="ARBA00004651"/>
    </source>
</evidence>
<dbReference type="Proteomes" id="UP000248039">
    <property type="component" value="Unassembled WGS sequence"/>
</dbReference>
<dbReference type="AlphaFoldDB" id="A0A2V4P780"/>
<evidence type="ECO:0000256" key="6">
    <source>
        <dbReference type="ARBA" id="ARBA00038076"/>
    </source>
</evidence>